<comment type="caution">
    <text evidence="1">The sequence shown here is derived from an EMBL/GenBank/DDBJ whole genome shotgun (WGS) entry which is preliminary data.</text>
</comment>
<gene>
    <name evidence="1" type="ORF">EZS28_042894</name>
</gene>
<sequence>MIYLEKTHLGWEHIAASWKDLFVARFPHLE</sequence>
<name>A0A5J4TTR1_9EUKA</name>
<proteinExistence type="predicted"/>
<dbReference type="Proteomes" id="UP000324800">
    <property type="component" value="Unassembled WGS sequence"/>
</dbReference>
<protein>
    <submittedName>
        <fullName evidence="1">Uncharacterized protein</fullName>
    </submittedName>
</protein>
<accession>A0A5J4TTR1</accession>
<evidence type="ECO:0000313" key="2">
    <source>
        <dbReference type="Proteomes" id="UP000324800"/>
    </source>
</evidence>
<evidence type="ECO:0000313" key="1">
    <source>
        <dbReference type="EMBL" id="KAA6361578.1"/>
    </source>
</evidence>
<dbReference type="AlphaFoldDB" id="A0A5J4TTR1"/>
<dbReference type="EMBL" id="SNRW01025345">
    <property type="protein sequence ID" value="KAA6361578.1"/>
    <property type="molecule type" value="Genomic_DNA"/>
</dbReference>
<organism evidence="1 2">
    <name type="scientific">Streblomastix strix</name>
    <dbReference type="NCBI Taxonomy" id="222440"/>
    <lineage>
        <taxon>Eukaryota</taxon>
        <taxon>Metamonada</taxon>
        <taxon>Preaxostyla</taxon>
        <taxon>Oxymonadida</taxon>
        <taxon>Streblomastigidae</taxon>
        <taxon>Streblomastix</taxon>
    </lineage>
</organism>
<feature type="non-terminal residue" evidence="1">
    <location>
        <position position="30"/>
    </location>
</feature>
<reference evidence="1 2" key="1">
    <citation type="submission" date="2019-03" db="EMBL/GenBank/DDBJ databases">
        <title>Single cell metagenomics reveals metabolic interactions within the superorganism composed of flagellate Streblomastix strix and complex community of Bacteroidetes bacteria on its surface.</title>
        <authorList>
            <person name="Treitli S.C."/>
            <person name="Kolisko M."/>
            <person name="Husnik F."/>
            <person name="Keeling P."/>
            <person name="Hampl V."/>
        </authorList>
    </citation>
    <scope>NUCLEOTIDE SEQUENCE [LARGE SCALE GENOMIC DNA]</scope>
    <source>
        <strain evidence="1">ST1C</strain>
    </source>
</reference>